<feature type="compositionally biased region" description="Polar residues" evidence="1">
    <location>
        <begin position="305"/>
        <end position="314"/>
    </location>
</feature>
<dbReference type="OrthoDB" id="4065296at2759"/>
<feature type="compositionally biased region" description="Basic and acidic residues" evidence="1">
    <location>
        <begin position="315"/>
        <end position="325"/>
    </location>
</feature>
<feature type="compositionally biased region" description="Basic and acidic residues" evidence="1">
    <location>
        <begin position="259"/>
        <end position="281"/>
    </location>
</feature>
<dbReference type="RefSeq" id="XP_037146382.1">
    <property type="nucleotide sequence ID" value="XM_037290487.1"/>
</dbReference>
<name>A0A7H9B7S6_ZYGMR</name>
<sequence>MVDPLSKNLTNDILMPPTTEVSNDIKTFFRDIETHSFKSSDESLEGEHDHGTVPVNVSPYSADYKPPISESKIYVYSINELLSFSKVPASPSIQELIDSLPKKKFWRFGRRFSDQGSHKGTGQKNGNRSPNPNSKTKSVVGEESFGEKKNSKGKNSRVQHPKRGSKFGKGERIGYLEEKDITVNNEDLLALEENFERTGNSMADFESWKAKMKEMERKKRGLSETKIEGVENKAFSSSTSSSISDFLKLNKNSNADNGGIEKVDASDRSSADEHRKNKQNETLKGASRFSSFFTQSSSPNVPTPAVNTAASATEQHPDGNAKKPLEPATSGSRLMSFFNADSQKVKQAPGPLRNSSGPKEVINSFIQPTAQYPGPQPVPPLPNVQRVPAGEQSQTNNLFFQGLLNRGKLQESNGMPAPPPEMSVPPGMGHLSHAPVPQQSQQAHRGTVPPGFPMGISPANFPPPFQRSSQMPAHLVSENTKNIGDSKSMSAGGNSTIHMNQHRNHPPPGVLPQMAPGMAPPGFSPMQGLPPNFNPSMYGPPAGIMPPNGQPFYPPMPPPPGGNVNFGPFQIPSMPKQQDSRPSK</sequence>
<organism evidence="2 3">
    <name type="scientific">Zygotorulaspora mrakii</name>
    <name type="common">Zygosaccharomyces mrakii</name>
    <dbReference type="NCBI Taxonomy" id="42260"/>
    <lineage>
        <taxon>Eukaryota</taxon>
        <taxon>Fungi</taxon>
        <taxon>Dikarya</taxon>
        <taxon>Ascomycota</taxon>
        <taxon>Saccharomycotina</taxon>
        <taxon>Saccharomycetes</taxon>
        <taxon>Saccharomycetales</taxon>
        <taxon>Saccharomycetaceae</taxon>
        <taxon>Zygotorulaspora</taxon>
    </lineage>
</organism>
<proteinExistence type="predicted"/>
<evidence type="ECO:0000256" key="1">
    <source>
        <dbReference type="SAM" id="MobiDB-lite"/>
    </source>
</evidence>
<dbReference type="KEGG" id="zmk:HG535_0G05400"/>
<feature type="compositionally biased region" description="Polar residues" evidence="1">
    <location>
        <begin position="118"/>
        <end position="137"/>
    </location>
</feature>
<dbReference type="GeneID" id="59238440"/>
<gene>
    <name evidence="2" type="ORF">HG535_0G05400</name>
</gene>
<protein>
    <submittedName>
        <fullName evidence="2">Uncharacterized protein</fullName>
    </submittedName>
</protein>
<dbReference type="AlphaFoldDB" id="A0A7H9B7S6"/>
<feature type="region of interest" description="Disordered" evidence="1">
    <location>
        <begin position="548"/>
        <end position="584"/>
    </location>
</feature>
<keyword evidence="3" id="KW-1185">Reference proteome</keyword>
<feature type="region of interest" description="Disordered" evidence="1">
    <location>
        <begin position="216"/>
        <end position="329"/>
    </location>
</feature>
<feature type="region of interest" description="Disordered" evidence="1">
    <location>
        <begin position="112"/>
        <end position="171"/>
    </location>
</feature>
<feature type="compositionally biased region" description="Pro residues" evidence="1">
    <location>
        <begin position="548"/>
        <end position="561"/>
    </location>
</feature>
<evidence type="ECO:0000313" key="2">
    <source>
        <dbReference type="EMBL" id="QLG74657.1"/>
    </source>
</evidence>
<evidence type="ECO:0000313" key="3">
    <source>
        <dbReference type="Proteomes" id="UP000509704"/>
    </source>
</evidence>
<reference evidence="2 3" key="1">
    <citation type="submission" date="2020-07" db="EMBL/GenBank/DDBJ databases">
        <title>The yeast mating-type switching endonuclease HO is a domesticated member of an unorthodox homing genetic element family.</title>
        <authorList>
            <person name="Coughlan A.Y."/>
            <person name="Lombardi L."/>
            <person name="Braun-Galleani S."/>
            <person name="Martos A.R."/>
            <person name="Galeote V."/>
            <person name="Bigey F."/>
            <person name="Dequin S."/>
            <person name="Byrne K.P."/>
            <person name="Wolfe K.H."/>
        </authorList>
    </citation>
    <scope>NUCLEOTIDE SEQUENCE [LARGE SCALE GENOMIC DNA]</scope>
    <source>
        <strain evidence="2 3">NRRL Y-6702</strain>
    </source>
</reference>
<dbReference type="EMBL" id="CP058610">
    <property type="protein sequence ID" value="QLG74657.1"/>
    <property type="molecule type" value="Genomic_DNA"/>
</dbReference>
<feature type="compositionally biased region" description="Low complexity" evidence="1">
    <location>
        <begin position="287"/>
        <end position="298"/>
    </location>
</feature>
<feature type="compositionally biased region" description="Basic and acidic residues" evidence="1">
    <location>
        <begin position="216"/>
        <end position="231"/>
    </location>
</feature>
<accession>A0A7H9B7S6</accession>
<dbReference type="Proteomes" id="UP000509704">
    <property type="component" value="Chromosome 7"/>
</dbReference>
<feature type="compositionally biased region" description="Basic residues" evidence="1">
    <location>
        <begin position="151"/>
        <end position="166"/>
    </location>
</feature>